<keyword evidence="7 9" id="KW-1015">Disulfide bond</keyword>
<feature type="region of interest" description="Disordered" evidence="10">
    <location>
        <begin position="198"/>
        <end position="222"/>
    </location>
</feature>
<keyword evidence="5" id="KW-0472">Membrane</keyword>
<evidence type="ECO:0000256" key="2">
    <source>
        <dbReference type="ARBA" id="ARBA00004613"/>
    </source>
</evidence>
<sequence length="362" mass="38414">MQPKQGSRAPLTCPAWYFDWRMGILVSPQRDLRKTYYLCESPRFSPATAPLGRIWEWLWQQDKGHSLSQFKSLFLSESIWGRRTGTQSLYSASKLTMLSDTGRALLLFSALTIPLGHTQFISSLPQCIQDCIDQSQGDNCSVTDLACLCQASAGSFLPELITCIHSTCDLDENLLLEPLQVVCEVAGAPIPESAIQSAESEASSLDAQGTTTVTAGGASATGDTEVTTTVSMTVLTSSVSTKTVTKTKDGSTIYVVYPLTVGSTTTVSGKPSTLTTISTHTTKSSSSEAAASGSISSTTTFTTSVEAAETSSSGSPSKTSPKNPAMTNSSPFTTTNGNGASKEEFGSLLGFSIFLMACCFWY</sequence>
<accession>A0A2J6SCM5</accession>
<dbReference type="EMBL" id="KZ613937">
    <property type="protein sequence ID" value="PMD48492.1"/>
    <property type="molecule type" value="Genomic_DNA"/>
</dbReference>
<keyword evidence="13" id="KW-1185">Reference proteome</keyword>
<dbReference type="GO" id="GO:0005576">
    <property type="term" value="C:extracellular region"/>
    <property type="evidence" value="ECO:0007669"/>
    <property type="project" value="UniProtKB-SubCell"/>
</dbReference>
<evidence type="ECO:0000256" key="1">
    <source>
        <dbReference type="ARBA" id="ARBA00004589"/>
    </source>
</evidence>
<comment type="subcellular location">
    <subcellularLocation>
        <location evidence="1">Membrane</location>
        <topology evidence="1">Lipid-anchor</topology>
        <topology evidence="1">GPI-anchor</topology>
    </subcellularLocation>
    <subcellularLocation>
        <location evidence="2">Secreted</location>
    </subcellularLocation>
</comment>
<evidence type="ECO:0000256" key="10">
    <source>
        <dbReference type="SAM" id="MobiDB-lite"/>
    </source>
</evidence>
<evidence type="ECO:0000259" key="11">
    <source>
        <dbReference type="PROSITE" id="PS52012"/>
    </source>
</evidence>
<feature type="domain" description="CFEM" evidence="11">
    <location>
        <begin position="99"/>
        <end position="210"/>
    </location>
</feature>
<dbReference type="Proteomes" id="UP000235786">
    <property type="component" value="Unassembled WGS sequence"/>
</dbReference>
<comment type="similarity">
    <text evidence="3">Belongs to the RBT5 family.</text>
</comment>
<gene>
    <name evidence="12" type="ORF">L207DRAFT_575156</name>
</gene>
<keyword evidence="9" id="KW-0479">Metal-binding</keyword>
<evidence type="ECO:0000256" key="4">
    <source>
        <dbReference type="ARBA" id="ARBA00022525"/>
    </source>
</evidence>
<keyword evidence="4" id="KW-0964">Secreted</keyword>
<dbReference type="InterPro" id="IPR008427">
    <property type="entry name" value="Extracellular_membr_CFEM_dom"/>
</dbReference>
<keyword evidence="8" id="KW-0449">Lipoprotein</keyword>
<keyword evidence="9" id="KW-0408">Iron</keyword>
<feature type="compositionally biased region" description="Polar residues" evidence="10">
    <location>
        <begin position="325"/>
        <end position="339"/>
    </location>
</feature>
<feature type="compositionally biased region" description="Low complexity" evidence="10">
    <location>
        <begin position="272"/>
        <end position="322"/>
    </location>
</feature>
<keyword evidence="5" id="KW-0336">GPI-anchor</keyword>
<evidence type="ECO:0000256" key="8">
    <source>
        <dbReference type="ARBA" id="ARBA00023288"/>
    </source>
</evidence>
<keyword evidence="6" id="KW-0732">Signal</keyword>
<comment type="caution">
    <text evidence="9">Lacks conserved residue(s) required for the propagation of feature annotation.</text>
</comment>
<evidence type="ECO:0000256" key="6">
    <source>
        <dbReference type="ARBA" id="ARBA00022729"/>
    </source>
</evidence>
<organism evidence="12 13">
    <name type="scientific">Hyaloscypha variabilis (strain UAMH 11265 / GT02V1 / F)</name>
    <name type="common">Meliniomyces variabilis</name>
    <dbReference type="NCBI Taxonomy" id="1149755"/>
    <lineage>
        <taxon>Eukaryota</taxon>
        <taxon>Fungi</taxon>
        <taxon>Dikarya</taxon>
        <taxon>Ascomycota</taxon>
        <taxon>Pezizomycotina</taxon>
        <taxon>Leotiomycetes</taxon>
        <taxon>Helotiales</taxon>
        <taxon>Hyaloscyphaceae</taxon>
        <taxon>Hyaloscypha</taxon>
        <taxon>Hyaloscypha variabilis</taxon>
    </lineage>
</organism>
<feature type="binding site" description="axial binding residue" evidence="9">
    <location>
        <position position="144"/>
    </location>
    <ligand>
        <name>heme</name>
        <dbReference type="ChEBI" id="CHEBI:30413"/>
    </ligand>
    <ligandPart>
        <name>Fe</name>
        <dbReference type="ChEBI" id="CHEBI:18248"/>
    </ligandPart>
</feature>
<dbReference type="AlphaFoldDB" id="A0A2J6SCM5"/>
<dbReference type="OrthoDB" id="3558019at2759"/>
<feature type="disulfide bond" evidence="9">
    <location>
        <begin position="140"/>
        <end position="147"/>
    </location>
</feature>
<evidence type="ECO:0000313" key="13">
    <source>
        <dbReference type="Proteomes" id="UP000235786"/>
    </source>
</evidence>
<keyword evidence="9" id="KW-0349">Heme</keyword>
<protein>
    <recommendedName>
        <fullName evidence="11">CFEM domain-containing protein</fullName>
    </recommendedName>
</protein>
<evidence type="ECO:0000256" key="9">
    <source>
        <dbReference type="PROSITE-ProRule" id="PRU01356"/>
    </source>
</evidence>
<reference evidence="12 13" key="1">
    <citation type="submission" date="2016-04" db="EMBL/GenBank/DDBJ databases">
        <title>A degradative enzymes factory behind the ericoid mycorrhizal symbiosis.</title>
        <authorList>
            <consortium name="DOE Joint Genome Institute"/>
            <person name="Martino E."/>
            <person name="Morin E."/>
            <person name="Grelet G."/>
            <person name="Kuo A."/>
            <person name="Kohler A."/>
            <person name="Daghino S."/>
            <person name="Barry K."/>
            <person name="Choi C."/>
            <person name="Cichocki N."/>
            <person name="Clum A."/>
            <person name="Copeland A."/>
            <person name="Hainaut M."/>
            <person name="Haridas S."/>
            <person name="Labutti K."/>
            <person name="Lindquist E."/>
            <person name="Lipzen A."/>
            <person name="Khouja H.-R."/>
            <person name="Murat C."/>
            <person name="Ohm R."/>
            <person name="Olson A."/>
            <person name="Spatafora J."/>
            <person name="Veneault-Fourrey C."/>
            <person name="Henrissat B."/>
            <person name="Grigoriev I."/>
            <person name="Martin F."/>
            <person name="Perotto S."/>
        </authorList>
    </citation>
    <scope>NUCLEOTIDE SEQUENCE [LARGE SCALE GENOMIC DNA]</scope>
    <source>
        <strain evidence="12 13">F</strain>
    </source>
</reference>
<evidence type="ECO:0000256" key="3">
    <source>
        <dbReference type="ARBA" id="ARBA00010031"/>
    </source>
</evidence>
<feature type="region of interest" description="Disordered" evidence="10">
    <location>
        <begin position="265"/>
        <end position="339"/>
    </location>
</feature>
<dbReference type="PROSITE" id="PS52012">
    <property type="entry name" value="CFEM"/>
    <property type="match status" value="1"/>
</dbReference>
<name>A0A2J6SCM5_HYAVF</name>
<evidence type="ECO:0000256" key="7">
    <source>
        <dbReference type="ARBA" id="ARBA00023157"/>
    </source>
</evidence>
<proteinExistence type="inferred from homology"/>
<evidence type="ECO:0000313" key="12">
    <source>
        <dbReference type="EMBL" id="PMD48492.1"/>
    </source>
</evidence>
<dbReference type="Pfam" id="PF05730">
    <property type="entry name" value="CFEM"/>
    <property type="match status" value="1"/>
</dbReference>
<dbReference type="GO" id="GO:0046872">
    <property type="term" value="F:metal ion binding"/>
    <property type="evidence" value="ECO:0007669"/>
    <property type="project" value="UniProtKB-UniRule"/>
</dbReference>
<dbReference type="GO" id="GO:0098552">
    <property type="term" value="C:side of membrane"/>
    <property type="evidence" value="ECO:0007669"/>
    <property type="project" value="UniProtKB-KW"/>
</dbReference>
<keyword evidence="5" id="KW-0325">Glycoprotein</keyword>
<evidence type="ECO:0000256" key="5">
    <source>
        <dbReference type="ARBA" id="ARBA00022622"/>
    </source>
</evidence>